<keyword evidence="3 5" id="KW-1133">Transmembrane helix</keyword>
<feature type="transmembrane region" description="Helical" evidence="5">
    <location>
        <begin position="373"/>
        <end position="397"/>
    </location>
</feature>
<feature type="transmembrane region" description="Helical" evidence="5">
    <location>
        <begin position="164"/>
        <end position="185"/>
    </location>
</feature>
<sequence>MSRTRSGDAAPAAGLARNSVGTAHIVFFVVAAAAPLASVVGASPAAFAFGNGAGVPGVYLLAGLLYLVFSVGFTAMSRETGTTGGFYTYITRGLGRPAGVAAASVALLTYKMIQLAVYALFGIFVSGALAGLGIAAMPWWLPILAVMAVIWACGSRNIVFSGRLLGLCMLAEIAILFALDIGILLRGGGPEGITLTSFAPTTVFAPGLGAALVFVVGSFMGFEATAIFAEEAENPRRTIPRATYVAVALIAGFYAFSTWAITQYYGPAQIQTQAQTGLETLFFTAATDVLGGWSVTAMELLLIVSLFASALSFHNTINRYFFALGRDGLLPRGLGLVHARHGSPHVAGRAQALIAAGLLAVAVIAGMDPYAVVFSWTSAIAVIGILSVQMLVSVAIIAHFRRHGGDLGLWTRLIAPALALAGLGVGLGLVIANLPLLAGSDSPVVWGFPWLVMGFGLIGAAYAIFLRSRRPALYAALGTAITEV</sequence>
<evidence type="ECO:0000256" key="2">
    <source>
        <dbReference type="ARBA" id="ARBA00022692"/>
    </source>
</evidence>
<organism evidence="7 8">
    <name type="scientific">Paracoccus mangrovi</name>
    <dbReference type="NCBI Taxonomy" id="1715645"/>
    <lineage>
        <taxon>Bacteria</taxon>
        <taxon>Pseudomonadati</taxon>
        <taxon>Pseudomonadota</taxon>
        <taxon>Alphaproteobacteria</taxon>
        <taxon>Rhodobacterales</taxon>
        <taxon>Paracoccaceae</taxon>
        <taxon>Paracoccus</taxon>
    </lineage>
</organism>
<feature type="transmembrane region" description="Helical" evidence="5">
    <location>
        <begin position="444"/>
        <end position="465"/>
    </location>
</feature>
<gene>
    <name evidence="7" type="ORF">ACFOMH_04160</name>
</gene>
<dbReference type="Gene3D" id="1.20.1740.10">
    <property type="entry name" value="Amino acid/polyamine transporter I"/>
    <property type="match status" value="1"/>
</dbReference>
<reference evidence="8" key="1">
    <citation type="journal article" date="2019" name="Int. J. Syst. Evol. Microbiol.">
        <title>The Global Catalogue of Microorganisms (GCM) 10K type strain sequencing project: providing services to taxonomists for standard genome sequencing and annotation.</title>
        <authorList>
            <consortium name="The Broad Institute Genomics Platform"/>
            <consortium name="The Broad Institute Genome Sequencing Center for Infectious Disease"/>
            <person name="Wu L."/>
            <person name="Ma J."/>
        </authorList>
    </citation>
    <scope>NUCLEOTIDE SEQUENCE [LARGE SCALE GENOMIC DNA]</scope>
    <source>
        <strain evidence="8">KCTC 42899</strain>
    </source>
</reference>
<dbReference type="EMBL" id="JBHRXJ010000002">
    <property type="protein sequence ID" value="MFC3527357.1"/>
    <property type="molecule type" value="Genomic_DNA"/>
</dbReference>
<feature type="transmembrane region" description="Helical" evidence="5">
    <location>
        <begin position="350"/>
        <end position="367"/>
    </location>
</feature>
<dbReference type="InterPro" id="IPR050367">
    <property type="entry name" value="APC_superfamily"/>
</dbReference>
<evidence type="ECO:0000256" key="4">
    <source>
        <dbReference type="ARBA" id="ARBA00023136"/>
    </source>
</evidence>
<feature type="transmembrane region" description="Helical" evidence="5">
    <location>
        <begin position="25"/>
        <end position="46"/>
    </location>
</feature>
<dbReference type="InterPro" id="IPR004841">
    <property type="entry name" value="AA-permease/SLC12A_dom"/>
</dbReference>
<protein>
    <submittedName>
        <fullName evidence="7">APC family permease</fullName>
    </submittedName>
</protein>
<evidence type="ECO:0000256" key="1">
    <source>
        <dbReference type="ARBA" id="ARBA00004141"/>
    </source>
</evidence>
<evidence type="ECO:0000313" key="8">
    <source>
        <dbReference type="Proteomes" id="UP001595721"/>
    </source>
</evidence>
<name>A0ABV7R2M1_9RHOB</name>
<dbReference type="PANTHER" id="PTHR42770:SF16">
    <property type="entry name" value="AMINO ACID PERMEASE"/>
    <property type="match status" value="1"/>
</dbReference>
<comment type="subcellular location">
    <subcellularLocation>
        <location evidence="1">Membrane</location>
        <topology evidence="1">Multi-pass membrane protein</topology>
    </subcellularLocation>
</comment>
<feature type="transmembrane region" description="Helical" evidence="5">
    <location>
        <begin position="58"/>
        <end position="77"/>
    </location>
</feature>
<comment type="caution">
    <text evidence="7">The sequence shown here is derived from an EMBL/GenBank/DDBJ whole genome shotgun (WGS) entry which is preliminary data.</text>
</comment>
<evidence type="ECO:0000256" key="5">
    <source>
        <dbReference type="SAM" id="Phobius"/>
    </source>
</evidence>
<dbReference type="Proteomes" id="UP001595721">
    <property type="component" value="Unassembled WGS sequence"/>
</dbReference>
<evidence type="ECO:0000256" key="3">
    <source>
        <dbReference type="ARBA" id="ARBA00022989"/>
    </source>
</evidence>
<feature type="domain" description="Amino acid permease/ SLC12A" evidence="6">
    <location>
        <begin position="24"/>
        <end position="403"/>
    </location>
</feature>
<dbReference type="Pfam" id="PF00324">
    <property type="entry name" value="AA_permease"/>
    <property type="match status" value="1"/>
</dbReference>
<feature type="transmembrane region" description="Helical" evidence="5">
    <location>
        <begin position="205"/>
        <end position="229"/>
    </location>
</feature>
<feature type="transmembrane region" description="Helical" evidence="5">
    <location>
        <begin position="409"/>
        <end position="432"/>
    </location>
</feature>
<proteinExistence type="predicted"/>
<keyword evidence="8" id="KW-1185">Reference proteome</keyword>
<keyword evidence="4 5" id="KW-0472">Membrane</keyword>
<feature type="transmembrane region" description="Helical" evidence="5">
    <location>
        <begin position="241"/>
        <end position="261"/>
    </location>
</feature>
<accession>A0ABV7R2M1</accession>
<keyword evidence="2 5" id="KW-0812">Transmembrane</keyword>
<dbReference type="PANTHER" id="PTHR42770">
    <property type="entry name" value="AMINO ACID TRANSPORTER-RELATED"/>
    <property type="match status" value="1"/>
</dbReference>
<evidence type="ECO:0000313" key="7">
    <source>
        <dbReference type="EMBL" id="MFC3527357.1"/>
    </source>
</evidence>
<feature type="transmembrane region" description="Helical" evidence="5">
    <location>
        <begin position="127"/>
        <end position="152"/>
    </location>
</feature>
<dbReference type="PIRSF" id="PIRSF006060">
    <property type="entry name" value="AA_transporter"/>
    <property type="match status" value="1"/>
</dbReference>
<evidence type="ECO:0000259" key="6">
    <source>
        <dbReference type="Pfam" id="PF00324"/>
    </source>
</evidence>
<dbReference type="RefSeq" id="WP_377742802.1">
    <property type="nucleotide sequence ID" value="NZ_JBHRXJ010000002.1"/>
</dbReference>
<feature type="transmembrane region" description="Helical" evidence="5">
    <location>
        <begin position="290"/>
        <end position="313"/>
    </location>
</feature>